<dbReference type="InterPro" id="IPR011006">
    <property type="entry name" value="CheY-like_superfamily"/>
</dbReference>
<dbReference type="GO" id="GO:0000160">
    <property type="term" value="P:phosphorelay signal transduction system"/>
    <property type="evidence" value="ECO:0007669"/>
    <property type="project" value="InterPro"/>
</dbReference>
<protein>
    <submittedName>
        <fullName evidence="3">Response regulator receiver domain-containing protein</fullName>
    </submittedName>
</protein>
<dbReference type="Pfam" id="PF00072">
    <property type="entry name" value="Response_reg"/>
    <property type="match status" value="1"/>
</dbReference>
<dbReference type="PANTHER" id="PTHR44520">
    <property type="entry name" value="RESPONSE REGULATOR RCP1-RELATED"/>
    <property type="match status" value="1"/>
</dbReference>
<dbReference type="PROSITE" id="PS50110">
    <property type="entry name" value="RESPONSE_REGULATORY"/>
    <property type="match status" value="1"/>
</dbReference>
<name>A0A3L9Z1L1_9FLAO</name>
<dbReference type="SUPFAM" id="SSF52172">
    <property type="entry name" value="CheY-like"/>
    <property type="match status" value="1"/>
</dbReference>
<keyword evidence="1" id="KW-0597">Phosphoprotein</keyword>
<evidence type="ECO:0000313" key="4">
    <source>
        <dbReference type="Proteomes" id="UP000271339"/>
    </source>
</evidence>
<comment type="caution">
    <text evidence="3">The sequence shown here is derived from an EMBL/GenBank/DDBJ whole genome shotgun (WGS) entry which is preliminary data.</text>
</comment>
<dbReference type="EMBL" id="REFC01000011">
    <property type="protein sequence ID" value="RMA66414.1"/>
    <property type="molecule type" value="Genomic_DNA"/>
</dbReference>
<dbReference type="InterPro" id="IPR001789">
    <property type="entry name" value="Sig_transdc_resp-reg_receiver"/>
</dbReference>
<gene>
    <name evidence="3" type="ORF">BXY75_0838</name>
</gene>
<organism evidence="3 4">
    <name type="scientific">Ulvibacter antarcticus</name>
    <dbReference type="NCBI Taxonomy" id="442714"/>
    <lineage>
        <taxon>Bacteria</taxon>
        <taxon>Pseudomonadati</taxon>
        <taxon>Bacteroidota</taxon>
        <taxon>Flavobacteriia</taxon>
        <taxon>Flavobacteriales</taxon>
        <taxon>Flavobacteriaceae</taxon>
        <taxon>Ulvibacter</taxon>
    </lineage>
</organism>
<proteinExistence type="predicted"/>
<dbReference type="Proteomes" id="UP000271339">
    <property type="component" value="Unassembled WGS sequence"/>
</dbReference>
<sequence>MSKKLTILFLEDDIIEIMKMNRTINKLGLPHRLLEAKNGEEAIELLKSIEVLPDIILLDLNMPKMNGIEFLTILKTNEFLQHIPVIMLTTSNTHSDLKECYKIGIAGYMLKPLSYKEYVFKIETLLAYWSANELI</sequence>
<feature type="modified residue" description="4-aspartylphosphate" evidence="1">
    <location>
        <position position="59"/>
    </location>
</feature>
<dbReference type="Gene3D" id="3.40.50.2300">
    <property type="match status" value="1"/>
</dbReference>
<dbReference type="CDD" id="cd17557">
    <property type="entry name" value="REC_Rcp-like"/>
    <property type="match status" value="1"/>
</dbReference>
<dbReference type="OrthoDB" id="7631574at2"/>
<feature type="domain" description="Response regulatory" evidence="2">
    <location>
        <begin position="6"/>
        <end position="126"/>
    </location>
</feature>
<dbReference type="AlphaFoldDB" id="A0A3L9Z1L1"/>
<dbReference type="SMART" id="SM00448">
    <property type="entry name" value="REC"/>
    <property type="match status" value="1"/>
</dbReference>
<dbReference type="RefSeq" id="WP_121906411.1">
    <property type="nucleotide sequence ID" value="NZ_REFC01000011.1"/>
</dbReference>
<dbReference type="InterPro" id="IPR052893">
    <property type="entry name" value="TCS_response_regulator"/>
</dbReference>
<evidence type="ECO:0000259" key="2">
    <source>
        <dbReference type="PROSITE" id="PS50110"/>
    </source>
</evidence>
<reference evidence="3 4" key="1">
    <citation type="submission" date="2018-10" db="EMBL/GenBank/DDBJ databases">
        <title>Genomic Encyclopedia of Archaeal and Bacterial Type Strains, Phase II (KMG-II): from individual species to whole genera.</title>
        <authorList>
            <person name="Goeker M."/>
        </authorList>
    </citation>
    <scope>NUCLEOTIDE SEQUENCE [LARGE SCALE GENOMIC DNA]</scope>
    <source>
        <strain evidence="3 4">DSM 23424</strain>
    </source>
</reference>
<evidence type="ECO:0000256" key="1">
    <source>
        <dbReference type="PROSITE-ProRule" id="PRU00169"/>
    </source>
</evidence>
<accession>A0A3L9Z1L1</accession>
<keyword evidence="4" id="KW-1185">Reference proteome</keyword>
<dbReference type="PANTHER" id="PTHR44520:SF2">
    <property type="entry name" value="RESPONSE REGULATOR RCP1"/>
    <property type="match status" value="1"/>
</dbReference>
<evidence type="ECO:0000313" key="3">
    <source>
        <dbReference type="EMBL" id="RMA66414.1"/>
    </source>
</evidence>